<name>A0A967EAX7_9PROT</name>
<dbReference type="SUPFAM" id="SSF53383">
    <property type="entry name" value="PLP-dependent transferases"/>
    <property type="match status" value="1"/>
</dbReference>
<evidence type="ECO:0000313" key="10">
    <source>
        <dbReference type="Proteomes" id="UP000597459"/>
    </source>
</evidence>
<evidence type="ECO:0000256" key="2">
    <source>
        <dbReference type="ARBA" id="ARBA00007441"/>
    </source>
</evidence>
<evidence type="ECO:0000256" key="1">
    <source>
        <dbReference type="ARBA" id="ARBA00001933"/>
    </source>
</evidence>
<reference evidence="9" key="1">
    <citation type="submission" date="2019-11" db="EMBL/GenBank/DDBJ databases">
        <title>Description of new Acetobacter species.</title>
        <authorList>
            <person name="Cleenwerck I."/>
            <person name="Sombolestani A.S."/>
        </authorList>
    </citation>
    <scope>NUCLEOTIDE SEQUENCE</scope>
    <source>
        <strain evidence="9">LMG 1626</strain>
    </source>
</reference>
<evidence type="ECO:0000256" key="3">
    <source>
        <dbReference type="ARBA" id="ARBA00012753"/>
    </source>
</evidence>
<keyword evidence="5" id="KW-0808">Transferase</keyword>
<dbReference type="GO" id="GO:0004069">
    <property type="term" value="F:L-aspartate:2-oxoglutarate aminotransferase activity"/>
    <property type="evidence" value="ECO:0007669"/>
    <property type="project" value="UniProtKB-EC"/>
</dbReference>
<dbReference type="Proteomes" id="UP000597459">
    <property type="component" value="Unassembled WGS sequence"/>
</dbReference>
<comment type="catalytic activity">
    <reaction evidence="7">
        <text>L-aspartate + 2-oxoglutarate = oxaloacetate + L-glutamate</text>
        <dbReference type="Rhea" id="RHEA:21824"/>
        <dbReference type="ChEBI" id="CHEBI:16452"/>
        <dbReference type="ChEBI" id="CHEBI:16810"/>
        <dbReference type="ChEBI" id="CHEBI:29985"/>
        <dbReference type="ChEBI" id="CHEBI:29991"/>
        <dbReference type="EC" id="2.6.1.1"/>
    </reaction>
</comment>
<protein>
    <recommendedName>
        <fullName evidence="3">aspartate transaminase</fullName>
        <ecNumber evidence="3">2.6.1.1</ecNumber>
    </recommendedName>
</protein>
<evidence type="ECO:0000256" key="5">
    <source>
        <dbReference type="ARBA" id="ARBA00022679"/>
    </source>
</evidence>
<feature type="domain" description="Aminotransferase class I/classII large" evidence="8">
    <location>
        <begin position="60"/>
        <end position="368"/>
    </location>
</feature>
<sequence>MTVPEIDPFHAIAISSLAHRLAAEGRSIIHMEFGQPSTPAPAQAIARAQHILATDPMGYWESEPLKARIARHYLEWYGVTLAPEQVILTNGASTALVLALTSCFTPGARVALARPGYVAYRNTLRALHMKPIELPCGEETRFQLTADMVAALDPAPDGLIVASPANPTGTILPDSAFRALMDVCRARNIRVISDEIYHGLTYTEATHSALEYTHDALVVNSFSKYFSMAPWRLGWLVVPENLIHTARARMGNLFLTPSSLSQHAGLAAFDGTDELEAHLATYRRNRELMLEALPEMGLAHIAPPDGAFYIYADIGHLTDDSLTFCERLLRDTGVATAPGVDFDPVDGHRFMRFSFAVSTDQVREAIARMRPWFTERGKEVAQASDE</sequence>
<dbReference type="InterPro" id="IPR050596">
    <property type="entry name" value="AspAT/PAT-like"/>
</dbReference>
<proteinExistence type="inferred from homology"/>
<dbReference type="GO" id="GO:0006520">
    <property type="term" value="P:amino acid metabolic process"/>
    <property type="evidence" value="ECO:0007669"/>
    <property type="project" value="InterPro"/>
</dbReference>
<dbReference type="Pfam" id="PF00155">
    <property type="entry name" value="Aminotran_1_2"/>
    <property type="match status" value="1"/>
</dbReference>
<dbReference type="Gene3D" id="3.40.640.10">
    <property type="entry name" value="Type I PLP-dependent aspartate aminotransferase-like (Major domain)"/>
    <property type="match status" value="1"/>
</dbReference>
<comment type="similarity">
    <text evidence="2">Belongs to the class-I pyridoxal-phosphate-dependent aminotransferase family.</text>
</comment>
<dbReference type="AlphaFoldDB" id="A0A967EAX7"/>
<keyword evidence="4 9" id="KW-0032">Aminotransferase</keyword>
<dbReference type="RefSeq" id="WP_166312994.1">
    <property type="nucleotide sequence ID" value="NZ_WOTH01000003.1"/>
</dbReference>
<evidence type="ECO:0000259" key="8">
    <source>
        <dbReference type="Pfam" id="PF00155"/>
    </source>
</evidence>
<evidence type="ECO:0000256" key="4">
    <source>
        <dbReference type="ARBA" id="ARBA00022576"/>
    </source>
</evidence>
<evidence type="ECO:0000256" key="7">
    <source>
        <dbReference type="ARBA" id="ARBA00049185"/>
    </source>
</evidence>
<accession>A0A967EAX7</accession>
<dbReference type="PANTHER" id="PTHR46383:SF2">
    <property type="entry name" value="AMINOTRANSFERASE"/>
    <property type="match status" value="1"/>
</dbReference>
<organism evidence="9 10">
    <name type="scientific">Acetobacter estunensis</name>
    <dbReference type="NCBI Taxonomy" id="104097"/>
    <lineage>
        <taxon>Bacteria</taxon>
        <taxon>Pseudomonadati</taxon>
        <taxon>Pseudomonadota</taxon>
        <taxon>Alphaproteobacteria</taxon>
        <taxon>Acetobacterales</taxon>
        <taxon>Acetobacteraceae</taxon>
        <taxon>Acetobacter</taxon>
    </lineage>
</organism>
<dbReference type="GO" id="GO:0030170">
    <property type="term" value="F:pyridoxal phosphate binding"/>
    <property type="evidence" value="ECO:0007669"/>
    <property type="project" value="InterPro"/>
</dbReference>
<dbReference type="CDD" id="cd00609">
    <property type="entry name" value="AAT_like"/>
    <property type="match status" value="1"/>
</dbReference>
<comment type="cofactor">
    <cofactor evidence="1">
        <name>pyridoxal 5'-phosphate</name>
        <dbReference type="ChEBI" id="CHEBI:597326"/>
    </cofactor>
</comment>
<dbReference type="InterPro" id="IPR015421">
    <property type="entry name" value="PyrdxlP-dep_Trfase_major"/>
</dbReference>
<comment type="caution">
    <text evidence="9">The sequence shown here is derived from an EMBL/GenBank/DDBJ whole genome shotgun (WGS) entry which is preliminary data.</text>
</comment>
<keyword evidence="10" id="KW-1185">Reference proteome</keyword>
<dbReference type="InterPro" id="IPR015424">
    <property type="entry name" value="PyrdxlP-dep_Trfase"/>
</dbReference>
<evidence type="ECO:0000313" key="9">
    <source>
        <dbReference type="EMBL" id="NHO52853.1"/>
    </source>
</evidence>
<dbReference type="EMBL" id="WOTH01000003">
    <property type="protein sequence ID" value="NHO52853.1"/>
    <property type="molecule type" value="Genomic_DNA"/>
</dbReference>
<evidence type="ECO:0000256" key="6">
    <source>
        <dbReference type="ARBA" id="ARBA00022898"/>
    </source>
</evidence>
<dbReference type="EC" id="2.6.1.1" evidence="3"/>
<gene>
    <name evidence="9" type="ORF">GOB87_02605</name>
</gene>
<keyword evidence="6" id="KW-0663">Pyridoxal phosphate</keyword>
<dbReference type="PANTHER" id="PTHR46383">
    <property type="entry name" value="ASPARTATE AMINOTRANSFERASE"/>
    <property type="match status" value="1"/>
</dbReference>
<dbReference type="InterPro" id="IPR004839">
    <property type="entry name" value="Aminotransferase_I/II_large"/>
</dbReference>